<dbReference type="Proteomes" id="UP000002941">
    <property type="component" value="Unassembled WGS sequence"/>
</dbReference>
<evidence type="ECO:0000313" key="2">
    <source>
        <dbReference type="EMBL" id="EJF47663.1"/>
    </source>
</evidence>
<organism evidence="2 3">
    <name type="scientific">Actinomyces massiliensis F0489</name>
    <dbReference type="NCBI Taxonomy" id="1125718"/>
    <lineage>
        <taxon>Bacteria</taxon>
        <taxon>Bacillati</taxon>
        <taxon>Actinomycetota</taxon>
        <taxon>Actinomycetes</taxon>
        <taxon>Actinomycetales</taxon>
        <taxon>Actinomycetaceae</taxon>
        <taxon>Actinomyces</taxon>
    </lineage>
</organism>
<proteinExistence type="predicted"/>
<dbReference type="AlphaFoldDB" id="J1HPY9"/>
<sequence>MSRGRAGVERGLSGGRAGFGGAQQRERLTSVRFARPAQAHAS</sequence>
<evidence type="ECO:0000256" key="1">
    <source>
        <dbReference type="SAM" id="MobiDB-lite"/>
    </source>
</evidence>
<protein>
    <submittedName>
        <fullName evidence="2">Uncharacterized protein</fullName>
    </submittedName>
</protein>
<comment type="caution">
    <text evidence="2">The sequence shown here is derived from an EMBL/GenBank/DDBJ whole genome shotgun (WGS) entry which is preliminary data.</text>
</comment>
<dbReference type="PATRIC" id="fig|1125718.3.peg.101"/>
<dbReference type="EMBL" id="AKFT01000006">
    <property type="protein sequence ID" value="EJF47663.1"/>
    <property type="molecule type" value="Genomic_DNA"/>
</dbReference>
<keyword evidence="3" id="KW-1185">Reference proteome</keyword>
<feature type="region of interest" description="Disordered" evidence="1">
    <location>
        <begin position="1"/>
        <end position="42"/>
    </location>
</feature>
<reference evidence="2 3" key="1">
    <citation type="submission" date="2012-05" db="EMBL/GenBank/DDBJ databases">
        <authorList>
            <person name="Harkins D.M."/>
            <person name="Madupu R."/>
            <person name="Durkin A.S."/>
            <person name="Torralba M."/>
            <person name="Methe B."/>
            <person name="Sutton G.G."/>
            <person name="Nelson K.E."/>
        </authorList>
    </citation>
    <scope>NUCLEOTIDE SEQUENCE [LARGE SCALE GENOMIC DNA]</scope>
    <source>
        <strain evidence="2 3">F0489</strain>
    </source>
</reference>
<accession>J1HPY9</accession>
<feature type="compositionally biased region" description="Gly residues" evidence="1">
    <location>
        <begin position="12"/>
        <end position="21"/>
    </location>
</feature>
<evidence type="ECO:0000313" key="3">
    <source>
        <dbReference type="Proteomes" id="UP000002941"/>
    </source>
</evidence>
<gene>
    <name evidence="2" type="ORF">HMPREF1318_1835</name>
</gene>
<name>J1HPY9_9ACTO</name>